<evidence type="ECO:0000313" key="2">
    <source>
        <dbReference type="EMBL" id="JAH67805.1"/>
    </source>
</evidence>
<name>A0A0E9URJ2_ANGAN</name>
<dbReference type="EMBL" id="GBXM01040772">
    <property type="protein sequence ID" value="JAH67805.1"/>
    <property type="molecule type" value="Transcribed_RNA"/>
</dbReference>
<sequence>MCSTARLVDSSVLVQTHFITKWLVVNILFFLQYVVICSM</sequence>
<accession>A0A0E9URJ2</accession>
<keyword evidence="1" id="KW-1133">Transmembrane helix</keyword>
<feature type="transmembrane region" description="Helical" evidence="1">
    <location>
        <begin position="18"/>
        <end position="36"/>
    </location>
</feature>
<proteinExistence type="predicted"/>
<dbReference type="AlphaFoldDB" id="A0A0E9URJ2"/>
<keyword evidence="1" id="KW-0812">Transmembrane</keyword>
<protein>
    <submittedName>
        <fullName evidence="2">Uncharacterized protein</fullName>
    </submittedName>
</protein>
<reference evidence="2" key="1">
    <citation type="submission" date="2014-11" db="EMBL/GenBank/DDBJ databases">
        <authorList>
            <person name="Amaro Gonzalez C."/>
        </authorList>
    </citation>
    <scope>NUCLEOTIDE SEQUENCE</scope>
</reference>
<keyword evidence="1" id="KW-0472">Membrane</keyword>
<organism evidence="2">
    <name type="scientific">Anguilla anguilla</name>
    <name type="common">European freshwater eel</name>
    <name type="synonym">Muraena anguilla</name>
    <dbReference type="NCBI Taxonomy" id="7936"/>
    <lineage>
        <taxon>Eukaryota</taxon>
        <taxon>Metazoa</taxon>
        <taxon>Chordata</taxon>
        <taxon>Craniata</taxon>
        <taxon>Vertebrata</taxon>
        <taxon>Euteleostomi</taxon>
        <taxon>Actinopterygii</taxon>
        <taxon>Neopterygii</taxon>
        <taxon>Teleostei</taxon>
        <taxon>Anguilliformes</taxon>
        <taxon>Anguillidae</taxon>
        <taxon>Anguilla</taxon>
    </lineage>
</organism>
<reference evidence="2" key="2">
    <citation type="journal article" date="2015" name="Fish Shellfish Immunol.">
        <title>Early steps in the European eel (Anguilla anguilla)-Vibrio vulnificus interaction in the gills: Role of the RtxA13 toxin.</title>
        <authorList>
            <person name="Callol A."/>
            <person name="Pajuelo D."/>
            <person name="Ebbesson L."/>
            <person name="Teles M."/>
            <person name="MacKenzie S."/>
            <person name="Amaro C."/>
        </authorList>
    </citation>
    <scope>NUCLEOTIDE SEQUENCE</scope>
</reference>
<evidence type="ECO:0000256" key="1">
    <source>
        <dbReference type="SAM" id="Phobius"/>
    </source>
</evidence>